<dbReference type="Pfam" id="PF14559">
    <property type="entry name" value="TPR_19"/>
    <property type="match status" value="1"/>
</dbReference>
<evidence type="ECO:0000256" key="1">
    <source>
        <dbReference type="ARBA" id="ARBA00022737"/>
    </source>
</evidence>
<feature type="repeat" description="TPR" evidence="3">
    <location>
        <begin position="4"/>
        <end position="37"/>
    </location>
</feature>
<dbReference type="InterPro" id="IPR051685">
    <property type="entry name" value="Ycf3/AcsC/BcsC/TPR_MFPF"/>
</dbReference>
<reference evidence="4 5" key="1">
    <citation type="journal article" date="2016" name="Genome Announc.">
        <title>Draft Genome Sequence of Paenibacillus amylolyticus Heshi-A3, Isolated from Fermented Rice Bran in a Japanese Fermented Seafood Dish.</title>
        <authorList>
            <person name="Akuzawa S."/>
            <person name="Nagaoka J."/>
            <person name="Kanekatsu M."/>
            <person name="Kubota E."/>
            <person name="Ohtake R."/>
            <person name="Suzuki T."/>
            <person name="Kanesaki Y."/>
        </authorList>
    </citation>
    <scope>NUCLEOTIDE SEQUENCE [LARGE SCALE GENOMIC DNA]</scope>
    <source>
        <strain evidence="4 5">Heshi-A3</strain>
    </source>
</reference>
<name>A0A100VMQ4_PAEAM</name>
<evidence type="ECO:0000256" key="3">
    <source>
        <dbReference type="PROSITE-ProRule" id="PRU00339"/>
    </source>
</evidence>
<dbReference type="PANTHER" id="PTHR44943:SF8">
    <property type="entry name" value="TPR REPEAT-CONTAINING PROTEIN MJ0263"/>
    <property type="match status" value="1"/>
</dbReference>
<dbReference type="Pfam" id="PF13432">
    <property type="entry name" value="TPR_16"/>
    <property type="match status" value="1"/>
</dbReference>
<accession>A0A100VMQ4</accession>
<dbReference type="RefSeq" id="WP_082762798.1">
    <property type="nucleotide sequence ID" value="NZ_BCNV01000001.1"/>
</dbReference>
<reference evidence="5" key="2">
    <citation type="submission" date="2016-01" db="EMBL/GenBank/DDBJ databases">
        <title>Draft Genome Sequence of Paenibacillus amylolyticus Heshi-A3 that Was Isolated from Fermented Rice Bran with Aging Salted Mackerel, Which Was Named Heshiko as Traditional Fermented Seafood in Japan.</title>
        <authorList>
            <person name="Akuzawa S."/>
            <person name="Nakagawa J."/>
            <person name="Kanekatsu T."/>
            <person name="Kubota E."/>
            <person name="Ohtake R."/>
            <person name="Suzuki T."/>
            <person name="Kanesaki Y."/>
        </authorList>
    </citation>
    <scope>NUCLEOTIDE SEQUENCE [LARGE SCALE GENOMIC DNA]</scope>
    <source>
        <strain evidence="5">Heshi-A3</strain>
    </source>
</reference>
<organism evidence="4 5">
    <name type="scientific">Paenibacillus amylolyticus</name>
    <dbReference type="NCBI Taxonomy" id="1451"/>
    <lineage>
        <taxon>Bacteria</taxon>
        <taxon>Bacillati</taxon>
        <taxon>Bacillota</taxon>
        <taxon>Bacilli</taxon>
        <taxon>Bacillales</taxon>
        <taxon>Paenibacillaceae</taxon>
        <taxon>Paenibacillus</taxon>
    </lineage>
</organism>
<evidence type="ECO:0000256" key="2">
    <source>
        <dbReference type="ARBA" id="ARBA00022803"/>
    </source>
</evidence>
<dbReference type="PROSITE" id="PS50005">
    <property type="entry name" value="TPR"/>
    <property type="match status" value="2"/>
</dbReference>
<gene>
    <name evidence="4" type="ORF">PAHA3_2733</name>
</gene>
<dbReference type="PANTHER" id="PTHR44943">
    <property type="entry name" value="CELLULOSE SYNTHASE OPERON PROTEIN C"/>
    <property type="match status" value="1"/>
</dbReference>
<dbReference type="EMBL" id="BCNV01000001">
    <property type="protein sequence ID" value="GAS82659.1"/>
    <property type="molecule type" value="Genomic_DNA"/>
</dbReference>
<proteinExistence type="predicted"/>
<dbReference type="Proteomes" id="UP000069697">
    <property type="component" value="Unassembled WGS sequence"/>
</dbReference>
<dbReference type="SUPFAM" id="SSF48452">
    <property type="entry name" value="TPR-like"/>
    <property type="match status" value="1"/>
</dbReference>
<feature type="repeat" description="TPR" evidence="3">
    <location>
        <begin position="123"/>
        <end position="156"/>
    </location>
</feature>
<dbReference type="Gene3D" id="1.25.40.10">
    <property type="entry name" value="Tetratricopeptide repeat domain"/>
    <property type="match status" value="2"/>
</dbReference>
<evidence type="ECO:0000313" key="4">
    <source>
        <dbReference type="EMBL" id="GAS82659.1"/>
    </source>
</evidence>
<protein>
    <submittedName>
        <fullName evidence="4">TPR repeats containing protein</fullName>
    </submittedName>
</protein>
<dbReference type="AlphaFoldDB" id="A0A100VMQ4"/>
<keyword evidence="2 3" id="KW-0802">TPR repeat</keyword>
<comment type="caution">
    <text evidence="4">The sequence shown here is derived from an EMBL/GenBank/DDBJ whole genome shotgun (WGS) entry which is preliminary data.</text>
</comment>
<keyword evidence="1" id="KW-0677">Repeat</keyword>
<dbReference type="InterPro" id="IPR011990">
    <property type="entry name" value="TPR-like_helical_dom_sf"/>
</dbReference>
<dbReference type="InterPro" id="IPR019734">
    <property type="entry name" value="TPR_rpt"/>
</dbReference>
<sequence>MMKPEEYMQQAYRCILQNDFEQAIRWFEAAIHAHPQHAELYYRCSITHARSKHLVPALEYARKAVELSAGTEEYILHLKTLEAKHLTSRAKVLLEQAGIATQERYVEASTLLKEAVRLDPLSVEAHVMLALAYSDLNEFDCAIQALREAILLDPQNGQLHQMLQEIKQRMKSIQ</sequence>
<dbReference type="SMART" id="SM00028">
    <property type="entry name" value="TPR"/>
    <property type="match status" value="3"/>
</dbReference>
<evidence type="ECO:0000313" key="5">
    <source>
        <dbReference type="Proteomes" id="UP000069697"/>
    </source>
</evidence>